<dbReference type="InterPro" id="IPR016040">
    <property type="entry name" value="NAD(P)-bd_dom"/>
</dbReference>
<dbReference type="EMBL" id="FNLL01000001">
    <property type="protein sequence ID" value="SDT84180.1"/>
    <property type="molecule type" value="Genomic_DNA"/>
</dbReference>
<dbReference type="Gene3D" id="3.90.25.10">
    <property type="entry name" value="UDP-galactose 4-epimerase, domain 1"/>
    <property type="match status" value="1"/>
</dbReference>
<evidence type="ECO:0000256" key="7">
    <source>
        <dbReference type="ARBA" id="ARBA00023027"/>
    </source>
</evidence>
<dbReference type="InterPro" id="IPR005886">
    <property type="entry name" value="UDP_G4E"/>
</dbReference>
<dbReference type="FunFam" id="3.40.50.720:FF:000040">
    <property type="entry name" value="UDP-glucose 4-epimerase"/>
    <property type="match status" value="1"/>
</dbReference>
<keyword evidence="7 9" id="KW-0520">NAD</keyword>
<sequence>MKLLVTGGAGYIGSHTCVELLNENHDVVVLDNLSNSSEESLNRVKQITGKSLEFYKADLLNKQQIAAVFADHKIDAVIHFAGLKAVGESVSTPLKYFHNNITGTLNLLEVMTEFNVKNIVFSSSATVYGDPASLPITEEFPLSATNPYGRTKLMIEAILKDLYHSDKSWNIALLRYFNPVGAHQSGDIGEDPLGIPNNLVPYIAQVAMGFLPRLSVFGNDYDTPDGTGVRDFIHVVDLALGHVKTLPKLLTHKGLMIYNLGTGQGYSVLEMIKGFEKASGKKIPYKVVDRRPGDIGACWADPAKAKKALGWEASKTLADMCQDTWNWQKKNPNGYRQSIKEKREHHIG</sequence>
<dbReference type="SUPFAM" id="SSF51735">
    <property type="entry name" value="NAD(P)-binding Rossmann-fold domains"/>
    <property type="match status" value="1"/>
</dbReference>
<protein>
    <recommendedName>
        <fullName evidence="6 9">UDP-glucose 4-epimerase</fullName>
        <ecNumber evidence="5 9">5.1.3.2</ecNumber>
    </recommendedName>
</protein>
<evidence type="ECO:0000256" key="3">
    <source>
        <dbReference type="ARBA" id="ARBA00004947"/>
    </source>
</evidence>
<evidence type="ECO:0000256" key="1">
    <source>
        <dbReference type="ARBA" id="ARBA00000083"/>
    </source>
</evidence>
<evidence type="ECO:0000256" key="2">
    <source>
        <dbReference type="ARBA" id="ARBA00001911"/>
    </source>
</evidence>
<comment type="similarity">
    <text evidence="4 9">Belongs to the NAD(P)-dependent epimerase/dehydratase family.</text>
</comment>
<evidence type="ECO:0000259" key="10">
    <source>
        <dbReference type="Pfam" id="PF16363"/>
    </source>
</evidence>
<dbReference type="NCBIfam" id="TIGR01179">
    <property type="entry name" value="galE"/>
    <property type="match status" value="1"/>
</dbReference>
<dbReference type="RefSeq" id="WP_092229476.1">
    <property type="nucleotide sequence ID" value="NZ_FNLL01000001.1"/>
</dbReference>
<name>A0A1H2DMQ9_9BACT</name>
<feature type="domain" description="NAD(P)-binding" evidence="10">
    <location>
        <begin position="4"/>
        <end position="324"/>
    </location>
</feature>
<dbReference type="EC" id="5.1.3.2" evidence="5 9"/>
<keyword evidence="9" id="KW-0119">Carbohydrate metabolism</keyword>
<dbReference type="Pfam" id="PF16363">
    <property type="entry name" value="GDP_Man_Dehyd"/>
    <property type="match status" value="1"/>
</dbReference>
<keyword evidence="8 9" id="KW-0413">Isomerase</keyword>
<dbReference type="Gene3D" id="3.40.50.720">
    <property type="entry name" value="NAD(P)-binding Rossmann-like Domain"/>
    <property type="match status" value="1"/>
</dbReference>
<reference evidence="12" key="1">
    <citation type="submission" date="2016-10" db="EMBL/GenBank/DDBJ databases">
        <authorList>
            <person name="Varghese N."/>
            <person name="Submissions S."/>
        </authorList>
    </citation>
    <scope>NUCLEOTIDE SEQUENCE [LARGE SCALE GENOMIC DNA]</scope>
    <source>
        <strain evidence="12">DSM 3384</strain>
    </source>
</reference>
<evidence type="ECO:0000256" key="4">
    <source>
        <dbReference type="ARBA" id="ARBA00007637"/>
    </source>
</evidence>
<dbReference type="InterPro" id="IPR036291">
    <property type="entry name" value="NAD(P)-bd_dom_sf"/>
</dbReference>
<dbReference type="CDD" id="cd05247">
    <property type="entry name" value="UDP_G4E_1_SDR_e"/>
    <property type="match status" value="1"/>
</dbReference>
<evidence type="ECO:0000256" key="8">
    <source>
        <dbReference type="ARBA" id="ARBA00023235"/>
    </source>
</evidence>
<evidence type="ECO:0000313" key="11">
    <source>
        <dbReference type="EMBL" id="SDT84180.1"/>
    </source>
</evidence>
<evidence type="ECO:0000256" key="5">
    <source>
        <dbReference type="ARBA" id="ARBA00013189"/>
    </source>
</evidence>
<dbReference type="NCBIfam" id="NF007956">
    <property type="entry name" value="PRK10675.1"/>
    <property type="match status" value="1"/>
</dbReference>
<gene>
    <name evidence="11" type="ORF">SAMN04487931_101151</name>
</gene>
<evidence type="ECO:0000256" key="6">
    <source>
        <dbReference type="ARBA" id="ARBA00018569"/>
    </source>
</evidence>
<dbReference type="PANTHER" id="PTHR43725:SF47">
    <property type="entry name" value="UDP-GLUCOSE 4-EPIMERASE"/>
    <property type="match status" value="1"/>
</dbReference>
<dbReference type="PRINTS" id="PR01713">
    <property type="entry name" value="NUCEPIMERASE"/>
</dbReference>
<dbReference type="GO" id="GO:0006012">
    <property type="term" value="P:galactose metabolic process"/>
    <property type="evidence" value="ECO:0007669"/>
    <property type="project" value="UniProtKB-UniPathway"/>
</dbReference>
<dbReference type="UniPathway" id="UPA00214"/>
<dbReference type="PANTHER" id="PTHR43725">
    <property type="entry name" value="UDP-GLUCOSE 4-EPIMERASE"/>
    <property type="match status" value="1"/>
</dbReference>
<evidence type="ECO:0000256" key="9">
    <source>
        <dbReference type="RuleBase" id="RU366046"/>
    </source>
</evidence>
<comment type="cofactor">
    <cofactor evidence="2 9">
        <name>NAD(+)</name>
        <dbReference type="ChEBI" id="CHEBI:57540"/>
    </cofactor>
</comment>
<accession>A0A1H2DMQ9</accession>
<comment type="subunit">
    <text evidence="9">Homodimer.</text>
</comment>
<evidence type="ECO:0000313" key="12">
    <source>
        <dbReference type="Proteomes" id="UP000199608"/>
    </source>
</evidence>
<keyword evidence="12" id="KW-1185">Reference proteome</keyword>
<dbReference type="GO" id="GO:0005829">
    <property type="term" value="C:cytosol"/>
    <property type="evidence" value="ECO:0007669"/>
    <property type="project" value="TreeGrafter"/>
</dbReference>
<dbReference type="AlphaFoldDB" id="A0A1H2DMQ9"/>
<comment type="pathway">
    <text evidence="3 9">Carbohydrate metabolism; galactose metabolism.</text>
</comment>
<proteinExistence type="inferred from homology"/>
<organism evidence="11 12">
    <name type="scientific">Desulfobacula phenolica</name>
    <dbReference type="NCBI Taxonomy" id="90732"/>
    <lineage>
        <taxon>Bacteria</taxon>
        <taxon>Pseudomonadati</taxon>
        <taxon>Thermodesulfobacteriota</taxon>
        <taxon>Desulfobacteria</taxon>
        <taxon>Desulfobacterales</taxon>
        <taxon>Desulfobacteraceae</taxon>
        <taxon>Desulfobacula</taxon>
    </lineage>
</organism>
<dbReference type="GO" id="GO:0003978">
    <property type="term" value="F:UDP-glucose 4-epimerase activity"/>
    <property type="evidence" value="ECO:0007669"/>
    <property type="project" value="UniProtKB-UniRule"/>
</dbReference>
<comment type="catalytic activity">
    <reaction evidence="1 9">
        <text>UDP-alpha-D-glucose = UDP-alpha-D-galactose</text>
        <dbReference type="Rhea" id="RHEA:22168"/>
        <dbReference type="ChEBI" id="CHEBI:58885"/>
        <dbReference type="ChEBI" id="CHEBI:66914"/>
        <dbReference type="EC" id="5.1.3.2"/>
    </reaction>
</comment>
<dbReference type="Proteomes" id="UP000199608">
    <property type="component" value="Unassembled WGS sequence"/>
</dbReference>